<evidence type="ECO:0000256" key="4">
    <source>
        <dbReference type="ARBA" id="ARBA00022840"/>
    </source>
</evidence>
<dbReference type="GO" id="GO:0003777">
    <property type="term" value="F:microtubule motor activity"/>
    <property type="evidence" value="ECO:0007669"/>
    <property type="project" value="InterPro"/>
</dbReference>
<accession>E2C8E9</accession>
<dbReference type="EMBL" id="GL453666">
    <property type="protein sequence ID" value="EFN75784.1"/>
    <property type="molecule type" value="Genomic_DNA"/>
</dbReference>
<comment type="subcellular location">
    <subcellularLocation>
        <location evidence="1">Cytoplasm</location>
        <location evidence="1">Cytoskeleton</location>
    </subcellularLocation>
</comment>
<dbReference type="SUPFAM" id="SSF52540">
    <property type="entry name" value="P-loop containing nucleoside triphosphate hydrolases"/>
    <property type="match status" value="1"/>
</dbReference>
<evidence type="ECO:0000256" key="6">
    <source>
        <dbReference type="ARBA" id="ARBA00023175"/>
    </source>
</evidence>
<dbReference type="Gene3D" id="3.40.850.10">
    <property type="entry name" value="Kinesin motor domain"/>
    <property type="match status" value="1"/>
</dbReference>
<evidence type="ECO:0000256" key="8">
    <source>
        <dbReference type="ARBA" id="ARBA00060769"/>
    </source>
</evidence>
<dbReference type="GO" id="GO:0005524">
    <property type="term" value="F:ATP binding"/>
    <property type="evidence" value="ECO:0007669"/>
    <property type="project" value="UniProtKB-UniRule"/>
</dbReference>
<dbReference type="CDD" id="cd01370">
    <property type="entry name" value="KISc_KIP3_like"/>
    <property type="match status" value="1"/>
</dbReference>
<dbReference type="InterPro" id="IPR001752">
    <property type="entry name" value="Kinesin_motor_dom"/>
</dbReference>
<keyword evidence="6 9" id="KW-0505">Motor protein</keyword>
<evidence type="ECO:0000256" key="1">
    <source>
        <dbReference type="ARBA" id="ARBA00004245"/>
    </source>
</evidence>
<dbReference type="InterPro" id="IPR027417">
    <property type="entry name" value="P-loop_NTPase"/>
</dbReference>
<dbReference type="InParanoid" id="E2C8E9"/>
<evidence type="ECO:0000256" key="10">
    <source>
        <dbReference type="SAM" id="MobiDB-lite"/>
    </source>
</evidence>
<feature type="domain" description="Kinesin motor" evidence="11">
    <location>
        <begin position="36"/>
        <end position="375"/>
    </location>
</feature>
<dbReference type="InterPro" id="IPR027640">
    <property type="entry name" value="Kinesin-like_fam"/>
</dbReference>
<dbReference type="PROSITE" id="PS50067">
    <property type="entry name" value="KINESIN_MOTOR_2"/>
    <property type="match status" value="1"/>
</dbReference>
<keyword evidence="13" id="KW-1185">Reference proteome</keyword>
<keyword evidence="4 9" id="KW-0067">ATP-binding</keyword>
<dbReference type="FunCoup" id="E2C8E9">
    <property type="interactions" value="474"/>
</dbReference>
<proteinExistence type="inferred from homology"/>
<keyword evidence="5" id="KW-0175">Coiled coil</keyword>
<feature type="region of interest" description="Disordered" evidence="10">
    <location>
        <begin position="1"/>
        <end position="28"/>
    </location>
</feature>
<dbReference type="PANTHER" id="PTHR47968">
    <property type="entry name" value="CENTROMERE PROTEIN E"/>
    <property type="match status" value="1"/>
</dbReference>
<evidence type="ECO:0000313" key="12">
    <source>
        <dbReference type="EMBL" id="EFN75784.1"/>
    </source>
</evidence>
<dbReference type="SMART" id="SM00129">
    <property type="entry name" value="KISc"/>
    <property type="match status" value="1"/>
</dbReference>
<protein>
    <submittedName>
        <fullName evidence="12">Kinesin-like protein KIF18A</fullName>
    </submittedName>
</protein>
<dbReference type="GO" id="GO:0007018">
    <property type="term" value="P:microtubule-based movement"/>
    <property type="evidence" value="ECO:0007669"/>
    <property type="project" value="InterPro"/>
</dbReference>
<gene>
    <name evidence="12" type="ORF">EAI_09788</name>
</gene>
<feature type="compositionally biased region" description="Polar residues" evidence="10">
    <location>
        <begin position="1"/>
        <end position="13"/>
    </location>
</feature>
<evidence type="ECO:0000256" key="2">
    <source>
        <dbReference type="ARBA" id="ARBA00022701"/>
    </source>
</evidence>
<dbReference type="GO" id="GO:0005874">
    <property type="term" value="C:microtubule"/>
    <property type="evidence" value="ECO:0007669"/>
    <property type="project" value="UniProtKB-KW"/>
</dbReference>
<evidence type="ECO:0000256" key="7">
    <source>
        <dbReference type="ARBA" id="ARBA00023212"/>
    </source>
</evidence>
<evidence type="ECO:0000259" key="11">
    <source>
        <dbReference type="PROSITE" id="PS50067"/>
    </source>
</evidence>
<evidence type="ECO:0000256" key="3">
    <source>
        <dbReference type="ARBA" id="ARBA00022741"/>
    </source>
</evidence>
<organism evidence="13">
    <name type="scientific">Harpegnathos saltator</name>
    <name type="common">Jerdon's jumping ant</name>
    <dbReference type="NCBI Taxonomy" id="610380"/>
    <lineage>
        <taxon>Eukaryota</taxon>
        <taxon>Metazoa</taxon>
        <taxon>Ecdysozoa</taxon>
        <taxon>Arthropoda</taxon>
        <taxon>Hexapoda</taxon>
        <taxon>Insecta</taxon>
        <taxon>Pterygota</taxon>
        <taxon>Neoptera</taxon>
        <taxon>Endopterygota</taxon>
        <taxon>Hymenoptera</taxon>
        <taxon>Apocrita</taxon>
        <taxon>Aculeata</taxon>
        <taxon>Formicoidea</taxon>
        <taxon>Formicidae</taxon>
        <taxon>Ponerinae</taxon>
        <taxon>Ponerini</taxon>
        <taxon>Harpegnathos</taxon>
    </lineage>
</organism>
<feature type="compositionally biased region" description="Polar residues" evidence="10">
    <location>
        <begin position="742"/>
        <end position="758"/>
    </location>
</feature>
<evidence type="ECO:0000256" key="9">
    <source>
        <dbReference type="PROSITE-ProRule" id="PRU00283"/>
    </source>
</evidence>
<dbReference type="InterPro" id="IPR036961">
    <property type="entry name" value="Kinesin_motor_dom_sf"/>
</dbReference>
<dbReference type="GO" id="GO:0008017">
    <property type="term" value="F:microtubule binding"/>
    <property type="evidence" value="ECO:0007669"/>
    <property type="project" value="InterPro"/>
</dbReference>
<evidence type="ECO:0000256" key="5">
    <source>
        <dbReference type="ARBA" id="ARBA00023054"/>
    </source>
</evidence>
<dbReference type="AlphaFoldDB" id="E2C8E9"/>
<comment type="similarity">
    <text evidence="8">Belongs to the TRAFAC class myosin-kinesin ATPase superfamily. Kinesin family. KIN-8 subfamily.</text>
</comment>
<keyword evidence="7" id="KW-0963">Cytoplasm</keyword>
<dbReference type="Pfam" id="PF00225">
    <property type="entry name" value="Kinesin"/>
    <property type="match status" value="1"/>
</dbReference>
<dbReference type="Proteomes" id="UP000008237">
    <property type="component" value="Unassembled WGS sequence"/>
</dbReference>
<dbReference type="STRING" id="610380.E2C8E9"/>
<reference evidence="12 13" key="1">
    <citation type="journal article" date="2010" name="Science">
        <title>Genomic comparison of the ants Camponotus floridanus and Harpegnathos saltator.</title>
        <authorList>
            <person name="Bonasio R."/>
            <person name="Zhang G."/>
            <person name="Ye C."/>
            <person name="Mutti N.S."/>
            <person name="Fang X."/>
            <person name="Qin N."/>
            <person name="Donahue G."/>
            <person name="Yang P."/>
            <person name="Li Q."/>
            <person name="Li C."/>
            <person name="Zhang P."/>
            <person name="Huang Z."/>
            <person name="Berger S.L."/>
            <person name="Reinberg D."/>
            <person name="Wang J."/>
            <person name="Liebig J."/>
        </authorList>
    </citation>
    <scope>NUCLEOTIDE SEQUENCE [LARGE SCALE GENOMIC DNA]</scope>
    <source>
        <strain evidence="12 13">R22 G/1</strain>
    </source>
</reference>
<dbReference type="PANTHER" id="PTHR47968:SF65">
    <property type="entry name" value="KINESIN MOTOR DOMAIN-CONTAINING PROTEIN"/>
    <property type="match status" value="1"/>
</dbReference>
<keyword evidence="7" id="KW-0206">Cytoskeleton</keyword>
<dbReference type="FunFam" id="3.40.850.10:FF:000054">
    <property type="entry name" value="Kinesin-like protein"/>
    <property type="match status" value="1"/>
</dbReference>
<name>E2C8E9_HARSA</name>
<keyword evidence="3 9" id="KW-0547">Nucleotide-binding</keyword>
<dbReference type="OrthoDB" id="3176171at2759"/>
<sequence>MPKRQISGSSESARCNGAGGNTAMNAPAHTDASEISIKVIVRVRPHNERELQDNSKTVIETVDDKMLIFDPEEKKTPFFFHNVAQRGRDMLKKQNKHLQFIFDRIFGWTSTNTDVFEGSTKSLISYLLDGYNCSVFAYGATGAGKTHTMLGNREDPGITYLTMAELFSEIERQSNHREFNLNVTYLEIYNENVQDLLHKSGQLHLREDGRCGVVVAGLKPIAIKSAEELLLFLAEGNKNRTQHPTDANKESSRSHAVFQVYIEIVNKLDSQVQRVKLSMIDLAGSERASATGCKGIRFKEGANINKSLLALGNCINNLADGIKHIPYRDSKLTRLLKDSLGGNCHTVMITNIGPSSLTYEDTYNTLRYANRAKKIKSYAKKNVSCETHITGYIKIVEEQKKEIAILKSRLAALENGTLPAPTLDSKPSKWMLEVHCNLSKLYGKKKDLIEKMLTLESSDKILACRMLYKRDADERLRNLTAADDSLPSEEQNTSGKLRINKSLHYFQRQRDSLKAQTEAAWQELCSVETEIQRVTASQPKDKQLDENLQNRLSLQICEIEKCWVTSMRQHVKRFCSLVQCERQSVNIITRMMSVTLQNYYNMVKGYGTMTEKMQAEFKELVKLLEGFRNIKWSDYDVALDDATRDLGAFACLNTIGTDLFNNATPTAVSSELDVEVERDVRSTSILNTTYNADSTFNSSDESSESGPVLLSGKPTGSGTLCERNAAKRSAIRKRALSDKNQENASTPAKQTKKFTANGSKAIAPGGRANKENVHKQKPPIHMSAKSIAILNKLKNGTANHSSAENDNEEGMNVALKTVRNKERRALMTTHPYQKPAFGRK</sequence>
<dbReference type="OMA" id="LQNYYNM"/>
<feature type="region of interest" description="Disordered" evidence="10">
    <location>
        <begin position="691"/>
        <end position="776"/>
    </location>
</feature>
<feature type="binding site" evidence="9">
    <location>
        <begin position="139"/>
        <end position="146"/>
    </location>
    <ligand>
        <name>ATP</name>
        <dbReference type="ChEBI" id="CHEBI:30616"/>
    </ligand>
</feature>
<dbReference type="PRINTS" id="PR00380">
    <property type="entry name" value="KINESINHEAVY"/>
</dbReference>
<evidence type="ECO:0000313" key="13">
    <source>
        <dbReference type="Proteomes" id="UP000008237"/>
    </source>
</evidence>
<keyword evidence="2" id="KW-0493">Microtubule</keyword>